<keyword evidence="4" id="KW-1185">Reference proteome</keyword>
<dbReference type="RefSeq" id="WP_099215485.1">
    <property type="nucleotide sequence ID" value="NZ_JAUYVU010000012.1"/>
</dbReference>
<organism evidence="2 3">
    <name type="scientific">Tenacibaculum discolor</name>
    <dbReference type="NCBI Taxonomy" id="361581"/>
    <lineage>
        <taxon>Bacteria</taxon>
        <taxon>Pseudomonadati</taxon>
        <taxon>Bacteroidota</taxon>
        <taxon>Flavobacteriia</taxon>
        <taxon>Flavobacteriales</taxon>
        <taxon>Flavobacteriaceae</taxon>
        <taxon>Tenacibaculum</taxon>
    </lineage>
</organism>
<evidence type="ECO:0000313" key="3">
    <source>
        <dbReference type="Proteomes" id="UP000222163"/>
    </source>
</evidence>
<proteinExistence type="predicted"/>
<reference evidence="2 3" key="1">
    <citation type="journal article" date="2016" name="Nat. Commun.">
        <title>Microbial interactions lead to rapid micro-scale successions on model marine particles.</title>
        <authorList>
            <person name="Datta M.S."/>
            <person name="Sliwerska E."/>
            <person name="Gore J."/>
            <person name="Polz M.F."/>
            <person name="Cordero O.X."/>
        </authorList>
    </citation>
    <scope>NUCLEOTIDE SEQUENCE [LARGE SCALE GENOMIC DNA]</scope>
    <source>
        <strain evidence="2 3">4G03</strain>
    </source>
</reference>
<reference evidence="2" key="2">
    <citation type="submission" date="2017-10" db="EMBL/GenBank/DDBJ databases">
        <authorList>
            <person name="Enke T.N."/>
            <person name="Cordero O.X."/>
        </authorList>
    </citation>
    <scope>NUCLEOTIDE SEQUENCE</scope>
    <source>
        <strain evidence="2">4G03</strain>
    </source>
</reference>
<dbReference type="EMBL" id="JAUYVU010000012">
    <property type="protein sequence ID" value="MDP2542594.1"/>
    <property type="molecule type" value="Genomic_DNA"/>
</dbReference>
<protein>
    <submittedName>
        <fullName evidence="2">Type VI secretion system needle protein Hcp</fullName>
    </submittedName>
    <submittedName>
        <fullName evidence="1">Type VI secretion system tube protein TssD</fullName>
    </submittedName>
</protein>
<evidence type="ECO:0000313" key="4">
    <source>
        <dbReference type="Proteomes" id="UP001242342"/>
    </source>
</evidence>
<accession>A0A497YVA9</accession>
<reference evidence="1 4" key="3">
    <citation type="submission" date="2023-07" db="EMBL/GenBank/DDBJ databases">
        <title>Genome content predicts the carbon catabolic preferences of heterotrophic bacteria.</title>
        <authorList>
            <person name="Gralka M."/>
        </authorList>
    </citation>
    <scope>NUCLEOTIDE SEQUENCE [LARGE SCALE GENOMIC DNA]</scope>
    <source>
        <strain evidence="1 4">4G03</strain>
    </source>
</reference>
<dbReference type="GO" id="GO:0033104">
    <property type="term" value="C:type VI protein secretion system complex"/>
    <property type="evidence" value="ECO:0007669"/>
    <property type="project" value="InterPro"/>
</dbReference>
<dbReference type="Pfam" id="PF17642">
    <property type="entry name" value="TssD"/>
    <property type="match status" value="1"/>
</dbReference>
<dbReference type="InterPro" id="IPR041408">
    <property type="entry name" value="Hcp_Tssd"/>
</dbReference>
<dbReference type="Proteomes" id="UP000222163">
    <property type="component" value="Unassembled WGS sequence"/>
</dbReference>
<sequence>MGSFRASFEFAGKEFDVLQAEYSLNRNTDTKGKPSSSVNGGRVTLTIESTSDTSVIEAMVNSQFKSVDGKIVFKKTDEDSKMKEVEFKNAYIVYFKEDLDVNNEIPMKLTVTFSAEELLIGNANLDNRWPVA</sequence>
<gene>
    <name evidence="1" type="primary">tssD</name>
    <name evidence="2" type="ORF">CSC81_09290</name>
    <name evidence="1" type="ORF">Q8W23_14025</name>
</gene>
<dbReference type="AlphaFoldDB" id="A0A2G1BTV7"/>
<dbReference type="Proteomes" id="UP001242342">
    <property type="component" value="Unassembled WGS sequence"/>
</dbReference>
<evidence type="ECO:0000313" key="1">
    <source>
        <dbReference type="EMBL" id="MDP2542594.1"/>
    </source>
</evidence>
<comment type="caution">
    <text evidence="2">The sequence shown here is derived from an EMBL/GenBank/DDBJ whole genome shotgun (WGS) entry which is preliminary data.</text>
</comment>
<accession>A0A2G1BTV7</accession>
<evidence type="ECO:0000313" key="2">
    <source>
        <dbReference type="EMBL" id="PHN97269.1"/>
    </source>
</evidence>
<name>A0A2G1BTV7_9FLAO</name>
<dbReference type="EMBL" id="PDUU01000008">
    <property type="protein sequence ID" value="PHN97269.1"/>
    <property type="molecule type" value="Genomic_DNA"/>
</dbReference>